<dbReference type="Gene3D" id="2.30.30.60">
    <property type="match status" value="1"/>
</dbReference>
<accession>A0A848IW55</accession>
<feature type="transmembrane region" description="Helical" evidence="8">
    <location>
        <begin position="202"/>
        <end position="223"/>
    </location>
</feature>
<evidence type="ECO:0000259" key="11">
    <source>
        <dbReference type="Pfam" id="PF21082"/>
    </source>
</evidence>
<feature type="compositionally biased region" description="Basic and acidic residues" evidence="7">
    <location>
        <begin position="644"/>
        <end position="656"/>
    </location>
</feature>
<dbReference type="PANTHER" id="PTHR30221">
    <property type="entry name" value="SMALL-CONDUCTANCE MECHANOSENSITIVE CHANNEL"/>
    <property type="match status" value="1"/>
</dbReference>
<evidence type="ECO:0000313" key="12">
    <source>
        <dbReference type="EMBL" id="NMM48567.1"/>
    </source>
</evidence>
<feature type="chain" id="PRO_5032817145" evidence="9">
    <location>
        <begin position="19"/>
        <end position="656"/>
    </location>
</feature>
<evidence type="ECO:0000256" key="2">
    <source>
        <dbReference type="ARBA" id="ARBA00008017"/>
    </source>
</evidence>
<comment type="caution">
    <text evidence="12">The sequence shown here is derived from an EMBL/GenBank/DDBJ whole genome shotgun (WGS) entry which is preliminary data.</text>
</comment>
<dbReference type="SUPFAM" id="SSF82689">
    <property type="entry name" value="Mechanosensitive channel protein MscS (YggB), C-terminal domain"/>
    <property type="match status" value="1"/>
</dbReference>
<keyword evidence="5 8" id="KW-1133">Transmembrane helix</keyword>
<feature type="transmembrane region" description="Helical" evidence="8">
    <location>
        <begin position="315"/>
        <end position="338"/>
    </location>
</feature>
<evidence type="ECO:0000256" key="6">
    <source>
        <dbReference type="ARBA" id="ARBA00023136"/>
    </source>
</evidence>
<dbReference type="Gene3D" id="3.30.70.100">
    <property type="match status" value="1"/>
</dbReference>
<feature type="domain" description="Mechanosensitive ion channel MscS" evidence="10">
    <location>
        <begin position="412"/>
        <end position="477"/>
    </location>
</feature>
<comment type="similarity">
    <text evidence="2">Belongs to the MscS (TC 1.A.23) family.</text>
</comment>
<evidence type="ECO:0000256" key="9">
    <source>
        <dbReference type="SAM" id="SignalP"/>
    </source>
</evidence>
<reference evidence="12 13" key="1">
    <citation type="submission" date="2020-04" db="EMBL/GenBank/DDBJ databases">
        <title>Flammeovirgaceae bacterium KN852 isolated from deep sea.</title>
        <authorList>
            <person name="Zhang D.-C."/>
        </authorList>
    </citation>
    <scope>NUCLEOTIDE SEQUENCE [LARGE SCALE GENOMIC DNA]</scope>
    <source>
        <strain evidence="12 13">KN852</strain>
    </source>
</reference>
<evidence type="ECO:0000259" key="10">
    <source>
        <dbReference type="Pfam" id="PF00924"/>
    </source>
</evidence>
<keyword evidence="4 8" id="KW-0812">Transmembrane</keyword>
<evidence type="ECO:0000313" key="13">
    <source>
        <dbReference type="Proteomes" id="UP000559010"/>
    </source>
</evidence>
<dbReference type="Pfam" id="PF00924">
    <property type="entry name" value="MS_channel_2nd"/>
    <property type="match status" value="1"/>
</dbReference>
<feature type="domain" description="Mechanosensitive ion channel MscS C-terminal" evidence="11">
    <location>
        <begin position="489"/>
        <end position="570"/>
    </location>
</feature>
<dbReference type="InterPro" id="IPR011066">
    <property type="entry name" value="MscS_channel_C_sf"/>
</dbReference>
<feature type="transmembrane region" description="Helical" evidence="8">
    <location>
        <begin position="274"/>
        <end position="295"/>
    </location>
</feature>
<dbReference type="InterPro" id="IPR010920">
    <property type="entry name" value="LSM_dom_sf"/>
</dbReference>
<dbReference type="GO" id="GO:0008381">
    <property type="term" value="F:mechanosensitive monoatomic ion channel activity"/>
    <property type="evidence" value="ECO:0007669"/>
    <property type="project" value="InterPro"/>
</dbReference>
<evidence type="ECO:0000256" key="3">
    <source>
        <dbReference type="ARBA" id="ARBA00022475"/>
    </source>
</evidence>
<name>A0A848IW55_9BACT</name>
<dbReference type="AlphaFoldDB" id="A0A848IW55"/>
<keyword evidence="13" id="KW-1185">Reference proteome</keyword>
<feature type="signal peptide" evidence="9">
    <location>
        <begin position="1"/>
        <end position="18"/>
    </location>
</feature>
<dbReference type="SUPFAM" id="SSF50182">
    <property type="entry name" value="Sm-like ribonucleoproteins"/>
    <property type="match status" value="1"/>
</dbReference>
<dbReference type="InterPro" id="IPR049278">
    <property type="entry name" value="MS_channel_C"/>
</dbReference>
<dbReference type="RefSeq" id="WP_169680627.1">
    <property type="nucleotide sequence ID" value="NZ_JABBNU010000005.1"/>
</dbReference>
<feature type="compositionally biased region" description="Basic and acidic residues" evidence="7">
    <location>
        <begin position="624"/>
        <end position="634"/>
    </location>
</feature>
<feature type="region of interest" description="Disordered" evidence="7">
    <location>
        <begin position="576"/>
        <end position="656"/>
    </location>
</feature>
<sequence>MYKLFLLILLFISFTSFSQENEESRLSDSTKLVLYQLYQQELTKIRQRKFQDSIMELVIKEQVRNLDLDSNATKSINRSIAINQNDFIEDTLSGIKKYPVIGILEDTLFYFNQPIGTLSAEERAENLSGKLKDLFKDDYFVIDSLKIMDNGEDLEIYYQNIHLVTITTEDANFHNTTIRKLTNYSLTQIKSDFEKAYKERSLFINLLKAGKVILILIGLWLTIKLIGFVDDKILELVDKHKNTWLRDLKYKNYTFLSRYQELGLINFLIRVIKWILIVLALYISIPLIFSVFTFTRGWADKLINLVWTPFKSIWVSIWSFLPNIFTILAILIVMHYFLKFIKYIFMEIKKEKLTIPGFYPDWAKPTYGIIKFLMFAFTIILIFPYLPGSDSKIFQGVSVFVGILFSLGSTNAVSNMVAGIVITYMRPFKKGDRVKVGSVTGDIIEKNLLVTRINSIKNEVVTIPNATILSGNILNYNILGSESGLIIHTTVTIGYDVPWKKVHEALKEAAIRTEPILKDPEPFVFQTELSDFYVAYQLNAYTTEPNKQAAIYSSLHSNIQDVFKEYDIEIMSPHFRANRDGNSSTIPEDYIGIPHGKKSKQSKIKKETESSDQVLGDRGQAIEQKIDDVTKNMDEDQNMDESDENSKDESSGDKKK</sequence>
<comment type="subcellular location">
    <subcellularLocation>
        <location evidence="1">Cell membrane</location>
        <topology evidence="1">Multi-pass membrane protein</topology>
    </subcellularLocation>
</comment>
<gene>
    <name evidence="12" type="ORF">HH304_09165</name>
</gene>
<dbReference type="InterPro" id="IPR006685">
    <property type="entry name" value="MscS_channel_2nd"/>
</dbReference>
<dbReference type="Gene3D" id="1.10.287.1260">
    <property type="match status" value="1"/>
</dbReference>
<keyword evidence="9" id="KW-0732">Signal</keyword>
<organism evidence="12 13">
    <name type="scientific">Marinigracilibium pacificum</name>
    <dbReference type="NCBI Taxonomy" id="2729599"/>
    <lineage>
        <taxon>Bacteria</taxon>
        <taxon>Pseudomonadati</taxon>
        <taxon>Bacteroidota</taxon>
        <taxon>Cytophagia</taxon>
        <taxon>Cytophagales</taxon>
        <taxon>Flammeovirgaceae</taxon>
        <taxon>Marinigracilibium</taxon>
    </lineage>
</organism>
<dbReference type="PANTHER" id="PTHR30221:SF18">
    <property type="entry name" value="SLL0590 PROTEIN"/>
    <property type="match status" value="1"/>
</dbReference>
<proteinExistence type="inferred from homology"/>
<dbReference type="InterPro" id="IPR023408">
    <property type="entry name" value="MscS_beta-dom_sf"/>
</dbReference>
<dbReference type="InterPro" id="IPR045275">
    <property type="entry name" value="MscS_archaea/bacteria_type"/>
</dbReference>
<dbReference type="GO" id="GO:0005886">
    <property type="term" value="C:plasma membrane"/>
    <property type="evidence" value="ECO:0007669"/>
    <property type="project" value="UniProtKB-SubCell"/>
</dbReference>
<dbReference type="Proteomes" id="UP000559010">
    <property type="component" value="Unassembled WGS sequence"/>
</dbReference>
<feature type="transmembrane region" description="Helical" evidence="8">
    <location>
        <begin position="369"/>
        <end position="387"/>
    </location>
</feature>
<evidence type="ECO:0000256" key="8">
    <source>
        <dbReference type="SAM" id="Phobius"/>
    </source>
</evidence>
<dbReference type="Pfam" id="PF21082">
    <property type="entry name" value="MS_channel_3rd"/>
    <property type="match status" value="1"/>
</dbReference>
<keyword evidence="6 8" id="KW-0472">Membrane</keyword>
<protein>
    <submittedName>
        <fullName evidence="12">Mechanosensitive ion channel family protein</fullName>
    </submittedName>
</protein>
<evidence type="ECO:0000256" key="4">
    <source>
        <dbReference type="ARBA" id="ARBA00022692"/>
    </source>
</evidence>
<keyword evidence="3" id="KW-1003">Cell membrane</keyword>
<dbReference type="EMBL" id="JABBNU010000005">
    <property type="protein sequence ID" value="NMM48567.1"/>
    <property type="molecule type" value="Genomic_DNA"/>
</dbReference>
<evidence type="ECO:0000256" key="7">
    <source>
        <dbReference type="SAM" id="MobiDB-lite"/>
    </source>
</evidence>
<feature type="transmembrane region" description="Helical" evidence="8">
    <location>
        <begin position="399"/>
        <end position="425"/>
    </location>
</feature>
<evidence type="ECO:0000256" key="1">
    <source>
        <dbReference type="ARBA" id="ARBA00004651"/>
    </source>
</evidence>
<evidence type="ECO:0000256" key="5">
    <source>
        <dbReference type="ARBA" id="ARBA00022989"/>
    </source>
</evidence>